<evidence type="ECO:0000313" key="1">
    <source>
        <dbReference type="EMBL" id="KAJ0090856.1"/>
    </source>
</evidence>
<keyword evidence="2" id="KW-1185">Reference proteome</keyword>
<comment type="caution">
    <text evidence="1">The sequence shown here is derived from an EMBL/GenBank/DDBJ whole genome shotgun (WGS) entry which is preliminary data.</text>
</comment>
<organism evidence="1 2">
    <name type="scientific">Pistacia atlantica</name>
    <dbReference type="NCBI Taxonomy" id="434234"/>
    <lineage>
        <taxon>Eukaryota</taxon>
        <taxon>Viridiplantae</taxon>
        <taxon>Streptophyta</taxon>
        <taxon>Embryophyta</taxon>
        <taxon>Tracheophyta</taxon>
        <taxon>Spermatophyta</taxon>
        <taxon>Magnoliopsida</taxon>
        <taxon>eudicotyledons</taxon>
        <taxon>Gunneridae</taxon>
        <taxon>Pentapetalae</taxon>
        <taxon>rosids</taxon>
        <taxon>malvids</taxon>
        <taxon>Sapindales</taxon>
        <taxon>Anacardiaceae</taxon>
        <taxon>Pistacia</taxon>
    </lineage>
</organism>
<reference evidence="2" key="1">
    <citation type="journal article" date="2023" name="G3 (Bethesda)">
        <title>Genome assembly and association tests identify interacting loci associated with vigor, precocity, and sex in interspecific pistachio rootstocks.</title>
        <authorList>
            <person name="Palmer W."/>
            <person name="Jacygrad E."/>
            <person name="Sagayaradj S."/>
            <person name="Cavanaugh K."/>
            <person name="Han R."/>
            <person name="Bertier L."/>
            <person name="Beede B."/>
            <person name="Kafkas S."/>
            <person name="Golino D."/>
            <person name="Preece J."/>
            <person name="Michelmore R."/>
        </authorList>
    </citation>
    <scope>NUCLEOTIDE SEQUENCE [LARGE SCALE GENOMIC DNA]</scope>
</reference>
<proteinExistence type="predicted"/>
<protein>
    <submittedName>
        <fullName evidence="1">Uncharacterized protein</fullName>
    </submittedName>
</protein>
<accession>A0ACC1AW08</accession>
<gene>
    <name evidence="1" type="ORF">Patl1_12517</name>
</gene>
<evidence type="ECO:0000313" key="2">
    <source>
        <dbReference type="Proteomes" id="UP001164250"/>
    </source>
</evidence>
<dbReference type="Proteomes" id="UP001164250">
    <property type="component" value="Chromosome 8"/>
</dbReference>
<dbReference type="EMBL" id="CM047904">
    <property type="protein sequence ID" value="KAJ0090856.1"/>
    <property type="molecule type" value="Genomic_DNA"/>
</dbReference>
<name>A0ACC1AW08_9ROSI</name>
<sequence length="179" mass="20260">MLSLASAGLCQRQVRFNVLKVIPAGSSGGAKRHSRQFELEMWLVEKSATLSLLISSPFKESKFKLQSVNCKAWKPATLQTKTSHAQDLKAETKTCLHRDSYLLVKMSCRSLPVGEVELGCEQGNYKELTPRRIKNEDDGLRCRSAVMKSGCQRRSRNDGTRWQRSKPLMVKVAADEFRR</sequence>